<evidence type="ECO:0000313" key="3">
    <source>
        <dbReference type="Proteomes" id="UP000265354"/>
    </source>
</evidence>
<protein>
    <submittedName>
        <fullName evidence="2">Uncharacterized protein</fullName>
    </submittedName>
</protein>
<proteinExistence type="predicted"/>
<sequence>MKRPAGAGRTSGPLRRDARRVDVSTEIAVGLRGPPWAAVCLEPERGALDRPHRFAGHGRGGGRPAVAHRRGSPPAGVPAAQTHPACWDFRIASTRLRAPVLRVIADM</sequence>
<organism evidence="2 3">
    <name type="scientific">Streptomyces spongiicola</name>
    <dbReference type="NCBI Taxonomy" id="1690221"/>
    <lineage>
        <taxon>Bacteria</taxon>
        <taxon>Bacillati</taxon>
        <taxon>Actinomycetota</taxon>
        <taxon>Actinomycetes</taxon>
        <taxon>Kitasatosporales</taxon>
        <taxon>Streptomycetaceae</taxon>
        <taxon>Streptomyces</taxon>
    </lineage>
</organism>
<accession>A0A388T5N1</accession>
<reference evidence="2 3" key="1">
    <citation type="submission" date="2018-07" db="EMBL/GenBank/DDBJ databases">
        <title>Whole Genome Shotgun Sequence of Streptomyces spongiicola strain 531S.</title>
        <authorList>
            <person name="Dohra H."/>
            <person name="Kodani S."/>
        </authorList>
    </citation>
    <scope>NUCLEOTIDE SEQUENCE [LARGE SCALE GENOMIC DNA]</scope>
    <source>
        <strain evidence="2 3">531S</strain>
    </source>
</reference>
<evidence type="ECO:0000313" key="2">
    <source>
        <dbReference type="EMBL" id="GBQ02525.1"/>
    </source>
</evidence>
<dbReference type="EMBL" id="BGZL01000011">
    <property type="protein sequence ID" value="GBQ02525.1"/>
    <property type="molecule type" value="Genomic_DNA"/>
</dbReference>
<feature type="region of interest" description="Disordered" evidence="1">
    <location>
        <begin position="50"/>
        <end position="81"/>
    </location>
</feature>
<dbReference type="Proteomes" id="UP000265354">
    <property type="component" value="Unassembled WGS sequence"/>
</dbReference>
<evidence type="ECO:0000256" key="1">
    <source>
        <dbReference type="SAM" id="MobiDB-lite"/>
    </source>
</evidence>
<dbReference type="AlphaFoldDB" id="A0A388T5N1"/>
<feature type="region of interest" description="Disordered" evidence="1">
    <location>
        <begin position="1"/>
        <end position="20"/>
    </location>
</feature>
<comment type="caution">
    <text evidence="2">The sequence shown here is derived from an EMBL/GenBank/DDBJ whole genome shotgun (WGS) entry which is preliminary data.</text>
</comment>
<name>A0A388T5N1_9ACTN</name>
<gene>
    <name evidence="2" type="ORF">SSP531S_39840</name>
</gene>